<comment type="subcellular location">
    <subcellularLocation>
        <location evidence="1">Secreted</location>
        <location evidence="1">Extracellular space</location>
        <location evidence="1">Extracellular matrix</location>
    </subcellularLocation>
</comment>
<evidence type="ECO:0000256" key="2">
    <source>
        <dbReference type="ARBA" id="ARBA00006127"/>
    </source>
</evidence>
<evidence type="ECO:0000256" key="1">
    <source>
        <dbReference type="ARBA" id="ARBA00004498"/>
    </source>
</evidence>
<dbReference type="GO" id="GO:0005509">
    <property type="term" value="F:calcium ion binding"/>
    <property type="evidence" value="ECO:0007669"/>
    <property type="project" value="InterPro"/>
</dbReference>
<dbReference type="SUPFAM" id="SSF48726">
    <property type="entry name" value="Immunoglobulin"/>
    <property type="match status" value="1"/>
</dbReference>
<feature type="disulfide bond" evidence="11">
    <location>
        <begin position="285"/>
        <end position="295"/>
    </location>
</feature>
<keyword evidence="10" id="KW-0325">Glycoprotein</keyword>
<dbReference type="GO" id="GO:0005975">
    <property type="term" value="P:carbohydrate metabolic process"/>
    <property type="evidence" value="ECO:0007669"/>
    <property type="project" value="InterPro"/>
</dbReference>
<dbReference type="InterPro" id="IPR052235">
    <property type="entry name" value="Nephronectin_domain"/>
</dbReference>
<evidence type="ECO:0000313" key="18">
    <source>
        <dbReference type="Proteomes" id="UP000507470"/>
    </source>
</evidence>
<feature type="domain" description="GH16" evidence="16">
    <location>
        <begin position="1840"/>
        <end position="2192"/>
    </location>
</feature>
<dbReference type="CDD" id="cd08024">
    <property type="entry name" value="GH16_CCF"/>
    <property type="match status" value="1"/>
</dbReference>
<keyword evidence="9 11" id="KW-1015">Disulfide bond</keyword>
<dbReference type="Gene3D" id="2.10.25.10">
    <property type="entry name" value="Laminin"/>
    <property type="match status" value="8"/>
</dbReference>
<keyword evidence="8" id="KW-0106">Calcium</keyword>
<dbReference type="InterPro" id="IPR049883">
    <property type="entry name" value="NOTCH1_EGF-like"/>
</dbReference>
<dbReference type="SUPFAM" id="SSF57184">
    <property type="entry name" value="Growth factor receptor domain"/>
    <property type="match status" value="2"/>
</dbReference>
<dbReference type="InterPro" id="IPR013320">
    <property type="entry name" value="ConA-like_dom_sf"/>
</dbReference>
<dbReference type="OrthoDB" id="6144292at2759"/>
<dbReference type="InterPro" id="IPR009030">
    <property type="entry name" value="Growth_fac_rcpt_cys_sf"/>
</dbReference>
<dbReference type="Pfam" id="PF12662">
    <property type="entry name" value="cEGF"/>
    <property type="match status" value="2"/>
</dbReference>
<evidence type="ECO:0000259" key="16">
    <source>
        <dbReference type="PROSITE" id="PS51762"/>
    </source>
</evidence>
<feature type="disulfide bond" evidence="11">
    <location>
        <begin position="347"/>
        <end position="356"/>
    </location>
</feature>
<evidence type="ECO:0000256" key="12">
    <source>
        <dbReference type="SAM" id="Coils"/>
    </source>
</evidence>
<dbReference type="Pfam" id="PF07645">
    <property type="entry name" value="EGF_CA"/>
    <property type="match status" value="1"/>
</dbReference>
<evidence type="ECO:0000256" key="3">
    <source>
        <dbReference type="ARBA" id="ARBA00022525"/>
    </source>
</evidence>
<evidence type="ECO:0000256" key="6">
    <source>
        <dbReference type="ARBA" id="ARBA00022729"/>
    </source>
</evidence>
<feature type="disulfide bond" evidence="11">
    <location>
        <begin position="106"/>
        <end position="115"/>
    </location>
</feature>
<dbReference type="InterPro" id="IPR036179">
    <property type="entry name" value="Ig-like_dom_sf"/>
</dbReference>
<evidence type="ECO:0000259" key="14">
    <source>
        <dbReference type="PROSITE" id="PS50026"/>
    </source>
</evidence>
<name>A0A6J8BHA6_MYTCO</name>
<dbReference type="Pfam" id="PF00722">
    <property type="entry name" value="Glyco_hydro_16"/>
    <property type="match status" value="1"/>
</dbReference>
<dbReference type="InterPro" id="IPR003598">
    <property type="entry name" value="Ig_sub2"/>
</dbReference>
<dbReference type="PROSITE" id="PS50835">
    <property type="entry name" value="IG_LIKE"/>
    <property type="match status" value="1"/>
</dbReference>
<feature type="chain" id="PRO_5026977632" evidence="13">
    <location>
        <begin position="23"/>
        <end position="2192"/>
    </location>
</feature>
<dbReference type="InterPro" id="IPR026823">
    <property type="entry name" value="cEGF"/>
</dbReference>
<keyword evidence="6 13" id="KW-0732">Signal</keyword>
<evidence type="ECO:0000256" key="13">
    <source>
        <dbReference type="SAM" id="SignalP"/>
    </source>
</evidence>
<feature type="domain" description="EGF-like" evidence="14">
    <location>
        <begin position="281"/>
        <end position="320"/>
    </location>
</feature>
<dbReference type="SUPFAM" id="SSF57196">
    <property type="entry name" value="EGF/Laminin"/>
    <property type="match status" value="1"/>
</dbReference>
<keyword evidence="7" id="KW-0677">Repeat</keyword>
<dbReference type="PROSITE" id="PS01187">
    <property type="entry name" value="EGF_CA"/>
    <property type="match status" value="2"/>
</dbReference>
<dbReference type="PANTHER" id="PTHR24050:SF27">
    <property type="entry name" value="FIBRILLIN-1"/>
    <property type="match status" value="1"/>
</dbReference>
<gene>
    <name evidence="17" type="ORF">MCOR_17900</name>
</gene>
<organism evidence="17 18">
    <name type="scientific">Mytilus coruscus</name>
    <name type="common">Sea mussel</name>
    <dbReference type="NCBI Taxonomy" id="42192"/>
    <lineage>
        <taxon>Eukaryota</taxon>
        <taxon>Metazoa</taxon>
        <taxon>Spiralia</taxon>
        <taxon>Lophotrochozoa</taxon>
        <taxon>Mollusca</taxon>
        <taxon>Bivalvia</taxon>
        <taxon>Autobranchia</taxon>
        <taxon>Pteriomorphia</taxon>
        <taxon>Mytilida</taxon>
        <taxon>Mytiloidea</taxon>
        <taxon>Mytilidae</taxon>
        <taxon>Mytilinae</taxon>
        <taxon>Mytilus</taxon>
    </lineage>
</organism>
<dbReference type="InterPro" id="IPR001881">
    <property type="entry name" value="EGF-like_Ca-bd_dom"/>
</dbReference>
<feature type="domain" description="EGF-like" evidence="14">
    <location>
        <begin position="321"/>
        <end position="357"/>
    </location>
</feature>
<dbReference type="SMART" id="SM00409">
    <property type="entry name" value="IG"/>
    <property type="match status" value="1"/>
</dbReference>
<evidence type="ECO:0000256" key="9">
    <source>
        <dbReference type="ARBA" id="ARBA00023157"/>
    </source>
</evidence>
<dbReference type="InterPro" id="IPR013783">
    <property type="entry name" value="Ig-like_fold"/>
</dbReference>
<dbReference type="InterPro" id="IPR000742">
    <property type="entry name" value="EGF"/>
</dbReference>
<dbReference type="Pfam" id="PF13927">
    <property type="entry name" value="Ig_3"/>
    <property type="match status" value="1"/>
</dbReference>
<keyword evidence="18" id="KW-1185">Reference proteome</keyword>
<feature type="domain" description="EGF-like" evidence="14">
    <location>
        <begin position="82"/>
        <end position="116"/>
    </location>
</feature>
<feature type="domain" description="EGF-like" evidence="14">
    <location>
        <begin position="158"/>
        <end position="198"/>
    </location>
</feature>
<sequence>MLLFRQFLVAFGAVLLFRLSESGFCYYYSKCRKTGYRTEKYHKRCGAFNWKRCTRYRQKRYTYYAGCRQARCCTGYVGSSCSQAVCHGSTTCPNGGTCARPNYCTCKRGFSSPYCRDINECTNGNGGCNQICTNTHGLFRCSCRRGFSLRGDKKTCADINECSTNNGVCSQICVNTVGSFGCRCRIGFTLKNDKKTCSDINECLVNNGGCNHNCKNTAGSYTCQCKKGFHLLNDRKTCTDINECALNNGGCDQLCINEHGTYSCQCKKGYRFSDNGQTCEDVDECQRQSKCSQLCTNTIGSYHCSCRPGFKLGTDGNTCTDIDDCIGINCQNDGSCIDYIRSYRCNCAAGFEGKHCENDINECIFVNGGCEDICVNSVGSYRCLCKNGNVLDKDGFTCIGNNTSDRPTVFVTHRISRRILPRGCDFIELTSCKKADSYQKLQLSSTSPWYKLNTNSSILYTFGIVFMEVNSFSMPVSLSGLEVVISNSGFQLVLGSLGFTKSEGTQQYNIHARQCFSFQITPKDIHDFISSGSFLLTVFDNLYKKLPEWIRFSKTGTGLLSVTDLRTNLVSGSQIDNYHDCRGAPVKENHFYSVFRFGTKFALSIYGNQIQVPAPFLDKKFCIIVDVCQDNAGTVFLMVPSQSRDFLEKLDFFSNLASTAGLRIRPRGIGLSITKNINVHYSKRELRLWNGDNYFRYPVFPEASVWLNTEIDWTHNSSFLVNVIGKAEIFLSVPDLSKLLTGLFVEEWNSLIMLTEVTIPRLEFDILKRHVVMNFKNIITASLEAYMSLGGSSKRTFCGNEANPEGIFVSFMLDANPFEAVPILKHWIFNANVRMFAFFTSSPTNVASPNTTINLMKDIVNLENLVDKLGQILDNFINNLEENLKNRTSSLIVDFKNTLQIFKSKLNEMKGSLNIKKIINLVTKTWKIYVQELKYTGQAIKDSVEFESNAIARNISDLIEHERKEMGRNIDLMITKLRNQIYALKSRRTGFGLRFSSSITLLGFKFPSMDIEFINSVNGFAQCSKFKKVYDLLRDEESVKVLAGFTVRTRLGFFITAESNSFISIAFSKSSSKFVAHFHAHLSVLGIELSKDIIINNNGLYLFFEANIWNAFLAKVEISAETGRKWYNVRYSVKGRLLAKSIKSGSTPDSNDFQGSYLDGLRQLSKKFGDKANERFQAAQNALTSAKIVLTNAQQKLSSAQERVKNCNKVFDAAVRSLEKAKQKLERAKGPFLRAMEKLKKAQRNIDNLCKIKKCNKICVPGIRIKMCKKGWVRYPCVRKSGCLFKIPNPLCELANAGCRIFRVAAYIALEAAKLFVRLPLIAFDVAKALVSVAQIVVDKSRIVLKIAVGVLEIAKLTLETLKGGLEVAKIALKGVKLIVGAALHVFDLIIKYGIQNIIDVKNCRFQFTLTTRDLPVFGISCDIQAFRMGWHTFEFEFDFRHPLNSLWRMVKSTISSLFNSLKQILGKRKKRTISFEYNVLEIKSVHKRDVFNNSDVTDPVLKDISGFEQNSSLIRLENKLNNRIIFFEENCVIFKKVFSFLSMATNELLEITNDSVSSLNDLNDSRKALVDIDNEIASENQTVEILGINKEYALKDYNLTAEDLDEILKNVSLPNDPVLKELVNTMKFAKDLLQETLKETDSLSVLEYWQIGMKNLSQEYFFESECIGFRDCLNYSVAILNNLFSDDIIPNSYNNRDITLEVDNIFQRLLSNLSITVTDSYKSSIDILIKLQNLNASNVFCSNPPNITTKLENKKVLYGSEVKFTCEAIGDPELVIYWYHNQSLIGQNISEVLLLNVTEKNEGTYRCEAGNVVANVSSNEAIVQINGFPAEIEFTRYNRIYRCKSYPCLVLNEEFDTLDKRIWEHEITARYDYNSEFEYYNSDRSNSYVKQGKLYIKPTLTTEKYGEEFLTTGVLDLWDEGCTTNAYYGCRRKGSTSHPINPIRSARLKSKNGFTMKYGRVEVEAKMPKGDWIFAGIKLLPLSNTYGDWPTSGEIDIVETRGNTNYTDERGKNIGINSMSSSLHYGPSKQYDGVTKAQADKFLTSETFADRFHKFAVEWNEQDIRFEVDGEEILKVQPSDRGFWGIGEFNKTYGLTNPWQKTCGGTKMAPFDQEFYLVLDVGVGGYPHFKDEWLNYPYPKPWQDRSDFATRDFWSARDVWYPTWNQNRDDDDGDEGTVMNINYIKVWKLKP</sequence>
<evidence type="ECO:0000256" key="8">
    <source>
        <dbReference type="ARBA" id="ARBA00022837"/>
    </source>
</evidence>
<proteinExistence type="inferred from homology"/>
<dbReference type="InterPro" id="IPR000757">
    <property type="entry name" value="Beta-glucanase-like"/>
</dbReference>
<dbReference type="CDD" id="cd00054">
    <property type="entry name" value="EGF_CA"/>
    <property type="match status" value="7"/>
</dbReference>
<dbReference type="PROSITE" id="PS50026">
    <property type="entry name" value="EGF_3"/>
    <property type="match status" value="5"/>
</dbReference>
<dbReference type="InterPro" id="IPR000152">
    <property type="entry name" value="EGF-type_Asp/Asn_hydroxyl_site"/>
</dbReference>
<keyword evidence="5 11" id="KW-0245">EGF-like domain</keyword>
<dbReference type="SMART" id="SM00179">
    <property type="entry name" value="EGF_CA"/>
    <property type="match status" value="7"/>
</dbReference>
<feature type="signal peptide" evidence="13">
    <location>
        <begin position="1"/>
        <end position="22"/>
    </location>
</feature>
<dbReference type="Gene3D" id="2.60.40.10">
    <property type="entry name" value="Immunoglobulins"/>
    <property type="match status" value="1"/>
</dbReference>
<dbReference type="SUPFAM" id="SSF49899">
    <property type="entry name" value="Concanavalin A-like lectins/glucanases"/>
    <property type="match status" value="1"/>
</dbReference>
<dbReference type="PROSITE" id="PS51762">
    <property type="entry name" value="GH16_2"/>
    <property type="match status" value="1"/>
</dbReference>
<dbReference type="SMART" id="SM00408">
    <property type="entry name" value="IGc2"/>
    <property type="match status" value="1"/>
</dbReference>
<evidence type="ECO:0000256" key="11">
    <source>
        <dbReference type="PROSITE-ProRule" id="PRU00076"/>
    </source>
</evidence>
<reference evidence="17 18" key="1">
    <citation type="submission" date="2020-06" db="EMBL/GenBank/DDBJ databases">
        <authorList>
            <person name="Li R."/>
            <person name="Bekaert M."/>
        </authorList>
    </citation>
    <scope>NUCLEOTIDE SEQUENCE [LARGE SCALE GENOMIC DNA]</scope>
    <source>
        <strain evidence="18">wild</strain>
    </source>
</reference>
<evidence type="ECO:0000256" key="4">
    <source>
        <dbReference type="ARBA" id="ARBA00022530"/>
    </source>
</evidence>
<keyword evidence="12" id="KW-0175">Coiled coil</keyword>
<feature type="domain" description="Ig-like" evidence="15">
    <location>
        <begin position="1746"/>
        <end position="1825"/>
    </location>
</feature>
<dbReference type="SMART" id="SM00181">
    <property type="entry name" value="EGF"/>
    <property type="match status" value="8"/>
</dbReference>
<comment type="caution">
    <text evidence="11">Lacks conserved residue(s) required for the propagation of feature annotation.</text>
</comment>
<dbReference type="Pfam" id="PF00008">
    <property type="entry name" value="EGF"/>
    <property type="match status" value="1"/>
</dbReference>
<dbReference type="GO" id="GO:0004553">
    <property type="term" value="F:hydrolase activity, hydrolyzing O-glycosyl compounds"/>
    <property type="evidence" value="ECO:0007669"/>
    <property type="project" value="InterPro"/>
</dbReference>
<protein>
    <submittedName>
        <fullName evidence="17">Uncharacterized protein</fullName>
    </submittedName>
</protein>
<dbReference type="PROSITE" id="PS01186">
    <property type="entry name" value="EGF_2"/>
    <property type="match status" value="7"/>
</dbReference>
<keyword evidence="4" id="KW-0272">Extracellular matrix</keyword>
<feature type="domain" description="EGF-like" evidence="14">
    <location>
        <begin position="199"/>
        <end position="239"/>
    </location>
</feature>
<evidence type="ECO:0000313" key="17">
    <source>
        <dbReference type="EMBL" id="CAC5382039.1"/>
    </source>
</evidence>
<dbReference type="FunFam" id="2.10.25.10:FF:000066">
    <property type="entry name" value="FAT atypical cadherin 4"/>
    <property type="match status" value="1"/>
</dbReference>
<feature type="coiled-coil region" evidence="12">
    <location>
        <begin position="1183"/>
        <end position="1228"/>
    </location>
</feature>
<accession>A0A6J8BHA6</accession>
<comment type="similarity">
    <text evidence="2">Belongs to the fibulin family.</text>
</comment>
<dbReference type="FunFam" id="2.10.25.10:FF:000240">
    <property type="entry name" value="Vitamin K-dependent protein S"/>
    <property type="match status" value="4"/>
</dbReference>
<evidence type="ECO:0000259" key="15">
    <source>
        <dbReference type="PROSITE" id="PS50835"/>
    </source>
</evidence>
<dbReference type="InterPro" id="IPR018097">
    <property type="entry name" value="EGF_Ca-bd_CS"/>
</dbReference>
<dbReference type="Pfam" id="PF14670">
    <property type="entry name" value="FXa_inhibition"/>
    <property type="match status" value="3"/>
</dbReference>
<evidence type="ECO:0000256" key="10">
    <source>
        <dbReference type="ARBA" id="ARBA00023180"/>
    </source>
</evidence>
<dbReference type="EMBL" id="CACVKT020003176">
    <property type="protein sequence ID" value="CAC5382039.1"/>
    <property type="molecule type" value="Genomic_DNA"/>
</dbReference>
<keyword evidence="3" id="KW-0964">Secreted</keyword>
<dbReference type="Proteomes" id="UP000507470">
    <property type="component" value="Unassembled WGS sequence"/>
</dbReference>
<dbReference type="InterPro" id="IPR003599">
    <property type="entry name" value="Ig_sub"/>
</dbReference>
<evidence type="ECO:0000256" key="7">
    <source>
        <dbReference type="ARBA" id="ARBA00022737"/>
    </source>
</evidence>
<dbReference type="InterPro" id="IPR007110">
    <property type="entry name" value="Ig-like_dom"/>
</dbReference>
<dbReference type="PROSITE" id="PS00010">
    <property type="entry name" value="ASX_HYDROXYL"/>
    <property type="match status" value="5"/>
</dbReference>
<dbReference type="PANTHER" id="PTHR24050">
    <property type="entry name" value="PA14 DOMAIN-CONTAINING PROTEIN"/>
    <property type="match status" value="1"/>
</dbReference>
<dbReference type="PROSITE" id="PS00022">
    <property type="entry name" value="EGF_1"/>
    <property type="match status" value="1"/>
</dbReference>
<dbReference type="Gene3D" id="2.60.120.200">
    <property type="match status" value="1"/>
</dbReference>
<dbReference type="Gene3D" id="1.20.120.330">
    <property type="entry name" value="Nucleotidyltransferases domain 2"/>
    <property type="match status" value="1"/>
</dbReference>
<evidence type="ECO:0000256" key="5">
    <source>
        <dbReference type="ARBA" id="ARBA00022536"/>
    </source>
</evidence>
<dbReference type="FunFam" id="2.10.25.10:FF:000008">
    <property type="entry name" value="Signal peptide, CUB domain, EGF-like 2"/>
    <property type="match status" value="1"/>
</dbReference>